<reference evidence="1 2" key="1">
    <citation type="submission" date="2021-06" db="EMBL/GenBank/DDBJ databases">
        <title>Caerostris extrusa draft genome.</title>
        <authorList>
            <person name="Kono N."/>
            <person name="Arakawa K."/>
        </authorList>
    </citation>
    <scope>NUCLEOTIDE SEQUENCE [LARGE SCALE GENOMIC DNA]</scope>
</reference>
<comment type="caution">
    <text evidence="1">The sequence shown here is derived from an EMBL/GenBank/DDBJ whole genome shotgun (WGS) entry which is preliminary data.</text>
</comment>
<dbReference type="EMBL" id="BPLR01009172">
    <property type="protein sequence ID" value="GIY30081.1"/>
    <property type="molecule type" value="Genomic_DNA"/>
</dbReference>
<evidence type="ECO:0000313" key="1">
    <source>
        <dbReference type="EMBL" id="GIY30081.1"/>
    </source>
</evidence>
<sequence length="130" mass="14976">MSFTLVNVIHRHQLPDHLLHVGHRARAGFCTLWQRFIFHTRPAIAYTLAPVCTHIWSCESEQHWHGLLHRHPVPDAAVRHHLHRLLQVADEHRTGARHVPPLYFAFVAMSLLLEYNVIDCEAIMAFMGAG</sequence>
<dbReference type="Proteomes" id="UP001054945">
    <property type="component" value="Unassembled WGS sequence"/>
</dbReference>
<evidence type="ECO:0000313" key="2">
    <source>
        <dbReference type="Proteomes" id="UP001054945"/>
    </source>
</evidence>
<keyword evidence="2" id="KW-1185">Reference proteome</keyword>
<accession>A0AAV4SAB7</accession>
<dbReference type="AlphaFoldDB" id="A0AAV4SAB7"/>
<gene>
    <name evidence="1" type="ORF">CEXT_443561</name>
</gene>
<proteinExistence type="predicted"/>
<name>A0AAV4SAB7_CAEEX</name>
<organism evidence="1 2">
    <name type="scientific">Caerostris extrusa</name>
    <name type="common">Bark spider</name>
    <name type="synonym">Caerostris bankana</name>
    <dbReference type="NCBI Taxonomy" id="172846"/>
    <lineage>
        <taxon>Eukaryota</taxon>
        <taxon>Metazoa</taxon>
        <taxon>Ecdysozoa</taxon>
        <taxon>Arthropoda</taxon>
        <taxon>Chelicerata</taxon>
        <taxon>Arachnida</taxon>
        <taxon>Araneae</taxon>
        <taxon>Araneomorphae</taxon>
        <taxon>Entelegynae</taxon>
        <taxon>Araneoidea</taxon>
        <taxon>Araneidae</taxon>
        <taxon>Caerostris</taxon>
    </lineage>
</organism>
<protein>
    <submittedName>
        <fullName evidence="1">Uncharacterized protein</fullName>
    </submittedName>
</protein>